<evidence type="ECO:0000256" key="2">
    <source>
        <dbReference type="ARBA" id="ARBA00022448"/>
    </source>
</evidence>
<reference evidence="6 7" key="1">
    <citation type="submission" date="2018-08" db="EMBL/GenBank/DDBJ databases">
        <title>Komagataeibacter sp. AV 382.</title>
        <authorList>
            <person name="Skraban J."/>
            <person name="Trcek J."/>
        </authorList>
    </citation>
    <scope>NUCLEOTIDE SEQUENCE [LARGE SCALE GENOMIC DNA]</scope>
    <source>
        <strain evidence="6 7">AV 382</strain>
    </source>
</reference>
<keyword evidence="7" id="KW-1185">Reference proteome</keyword>
<dbReference type="InterPro" id="IPR003439">
    <property type="entry name" value="ABC_transporter-like_ATP-bd"/>
</dbReference>
<protein>
    <submittedName>
        <fullName evidence="6">ATP-binding cassette domain-containing protein</fullName>
    </submittedName>
</protein>
<feature type="domain" description="ABC transporter" evidence="5">
    <location>
        <begin position="18"/>
        <end position="253"/>
    </location>
</feature>
<keyword evidence="2" id="KW-0813">Transport</keyword>
<evidence type="ECO:0000313" key="7">
    <source>
        <dbReference type="Proteomes" id="UP000262371"/>
    </source>
</evidence>
<dbReference type="RefSeq" id="WP_116703600.1">
    <property type="nucleotide sequence ID" value="NZ_QUWV01000108.1"/>
</dbReference>
<dbReference type="Proteomes" id="UP000262371">
    <property type="component" value="Unassembled WGS sequence"/>
</dbReference>
<dbReference type="CDD" id="cd03293">
    <property type="entry name" value="ABC_NrtD_SsuB_transporters"/>
    <property type="match status" value="1"/>
</dbReference>
<dbReference type="AlphaFoldDB" id="A0A371YYH1"/>
<dbReference type="EMBL" id="QUWV01000108">
    <property type="protein sequence ID" value="RFD19279.1"/>
    <property type="molecule type" value="Genomic_DNA"/>
</dbReference>
<name>A0A371YYH1_9PROT</name>
<dbReference type="InterPro" id="IPR050166">
    <property type="entry name" value="ABC_transporter_ATP-bind"/>
</dbReference>
<keyword evidence="3" id="KW-0547">Nucleotide-binding</keyword>
<dbReference type="SUPFAM" id="SSF52540">
    <property type="entry name" value="P-loop containing nucleoside triphosphate hydrolases"/>
    <property type="match status" value="1"/>
</dbReference>
<proteinExistence type="inferred from homology"/>
<dbReference type="InterPro" id="IPR027417">
    <property type="entry name" value="P-loop_NTPase"/>
</dbReference>
<dbReference type="InterPro" id="IPR003593">
    <property type="entry name" value="AAA+_ATPase"/>
</dbReference>
<dbReference type="PROSITE" id="PS00211">
    <property type="entry name" value="ABC_TRANSPORTER_1"/>
    <property type="match status" value="1"/>
</dbReference>
<dbReference type="GO" id="GO:0005524">
    <property type="term" value="F:ATP binding"/>
    <property type="evidence" value="ECO:0007669"/>
    <property type="project" value="UniProtKB-KW"/>
</dbReference>
<dbReference type="Pfam" id="PF00005">
    <property type="entry name" value="ABC_tran"/>
    <property type="match status" value="1"/>
</dbReference>
<dbReference type="InterPro" id="IPR017871">
    <property type="entry name" value="ABC_transporter-like_CS"/>
</dbReference>
<dbReference type="PROSITE" id="PS50893">
    <property type="entry name" value="ABC_TRANSPORTER_2"/>
    <property type="match status" value="1"/>
</dbReference>
<evidence type="ECO:0000313" key="6">
    <source>
        <dbReference type="EMBL" id="RFD19279.1"/>
    </source>
</evidence>
<evidence type="ECO:0000256" key="3">
    <source>
        <dbReference type="ARBA" id="ARBA00022741"/>
    </source>
</evidence>
<dbReference type="SMART" id="SM00382">
    <property type="entry name" value="AAA"/>
    <property type="match status" value="1"/>
</dbReference>
<dbReference type="Pfam" id="PF09821">
    <property type="entry name" value="AAA_assoc_C"/>
    <property type="match status" value="1"/>
</dbReference>
<keyword evidence="4 6" id="KW-0067">ATP-binding</keyword>
<gene>
    <name evidence="6" type="ORF">DY926_12080</name>
</gene>
<evidence type="ECO:0000259" key="5">
    <source>
        <dbReference type="PROSITE" id="PS50893"/>
    </source>
</evidence>
<comment type="caution">
    <text evidence="6">The sequence shown here is derived from an EMBL/GenBank/DDBJ whole genome shotgun (WGS) entry which is preliminary data.</text>
</comment>
<comment type="similarity">
    <text evidence="1">Belongs to the ABC transporter superfamily.</text>
</comment>
<dbReference type="InterPro" id="IPR018632">
    <property type="entry name" value="AAA-associated_dom_C"/>
</dbReference>
<sequence>MTQQPTAPTTHPAGAELVRIVNCRQAYHKESATDLVVLDGVNLSIRSGEIVGLLGRSGSGKSTLLRIIAGLLPPTAGEVIWKGRKLTGPADGISMVFQSFALFPWLTVQKNVELGLEAQGIPPAERLKLAEDAIDLIGLGGYENAYPKELSGGMRQRVGLARALVVRPDLLLMDEPFSALDVLTAENLRTDLVELWAEKKLPIQSILLVTHNIEEAVLMCDRILIFSSNPGRVAHELQVPFEHPRNREDMAFRQFVDRIYALMTRRAPVVSEADMTDPDLQRTEITADAVALPPLPINTLVGMMETLAADPLHGRADLPLLASRLQLELDDLFPLGESLQLLGFAELEDGDILLTPEGMRFVQSEHETRKHILWQNMLHNIPMVRTIRAVLDERPNHRASAERFRDELEDSMSPDYARQTLQTLIGWARYAELFDFDEEADQLFLDDEAE</sequence>
<dbReference type="PANTHER" id="PTHR42788">
    <property type="entry name" value="TAURINE IMPORT ATP-BINDING PROTEIN-RELATED"/>
    <property type="match status" value="1"/>
</dbReference>
<evidence type="ECO:0000256" key="4">
    <source>
        <dbReference type="ARBA" id="ARBA00022840"/>
    </source>
</evidence>
<dbReference type="OrthoDB" id="8016555at2"/>
<dbReference type="GO" id="GO:0016887">
    <property type="term" value="F:ATP hydrolysis activity"/>
    <property type="evidence" value="ECO:0007669"/>
    <property type="project" value="InterPro"/>
</dbReference>
<accession>A0A371YYH1</accession>
<organism evidence="6 7">
    <name type="scientific">Komagataeibacter melaceti</name>
    <dbReference type="NCBI Taxonomy" id="2766577"/>
    <lineage>
        <taxon>Bacteria</taxon>
        <taxon>Pseudomonadati</taxon>
        <taxon>Pseudomonadota</taxon>
        <taxon>Alphaproteobacteria</taxon>
        <taxon>Acetobacterales</taxon>
        <taxon>Acetobacteraceae</taxon>
        <taxon>Komagataeibacter</taxon>
    </lineage>
</organism>
<evidence type="ECO:0000256" key="1">
    <source>
        <dbReference type="ARBA" id="ARBA00005417"/>
    </source>
</evidence>
<dbReference type="Gene3D" id="3.40.50.300">
    <property type="entry name" value="P-loop containing nucleotide triphosphate hydrolases"/>
    <property type="match status" value="1"/>
</dbReference>
<dbReference type="PANTHER" id="PTHR42788:SF13">
    <property type="entry name" value="ALIPHATIC SULFONATES IMPORT ATP-BINDING PROTEIN SSUB"/>
    <property type="match status" value="1"/>
</dbReference>